<dbReference type="RefSeq" id="WP_007625701.1">
    <property type="nucleotide sequence ID" value="NZ_BAEO01000068.1"/>
</dbReference>
<reference evidence="2 3" key="1">
    <citation type="journal article" date="2017" name="Antonie Van Leeuwenhoek">
        <title>Rhizobium rhizosphaerae sp. nov., a novel species isolated from rice rhizosphere.</title>
        <authorList>
            <person name="Zhao J.J."/>
            <person name="Zhang J."/>
            <person name="Zhang R.J."/>
            <person name="Zhang C.W."/>
            <person name="Yin H.Q."/>
            <person name="Zhang X.X."/>
        </authorList>
    </citation>
    <scope>NUCLEOTIDE SEQUENCE [LARGE SCALE GENOMIC DNA]</scope>
    <source>
        <strain evidence="2 3">BSs20135</strain>
    </source>
</reference>
<dbReference type="Proteomes" id="UP000006327">
    <property type="component" value="Unassembled WGS sequence"/>
</dbReference>
<keyword evidence="3" id="KW-1185">Reference proteome</keyword>
<sequence length="118" mass="13248">MNKPLIKNSSICKILTLASILLFTSTSSLAEVNPTEKVYTQNGYPYEGLVDRSEQVTIFYTKGADKGAENISCRVEVSQNGQIWQGEERITSLKKFTLKPLRACIDREEAKKLLAKTF</sequence>
<evidence type="ECO:0008006" key="4">
    <source>
        <dbReference type="Google" id="ProtNLM"/>
    </source>
</evidence>
<dbReference type="AlphaFoldDB" id="K6YZA9"/>
<proteinExistence type="predicted"/>
<evidence type="ECO:0000313" key="2">
    <source>
        <dbReference type="EMBL" id="GAC22093.1"/>
    </source>
</evidence>
<keyword evidence="1" id="KW-0732">Signal</keyword>
<accession>K6YZA9</accession>
<organism evidence="2 3">
    <name type="scientific">Paraglaciecola arctica BSs20135</name>
    <dbReference type="NCBI Taxonomy" id="493475"/>
    <lineage>
        <taxon>Bacteria</taxon>
        <taxon>Pseudomonadati</taxon>
        <taxon>Pseudomonadota</taxon>
        <taxon>Gammaproteobacteria</taxon>
        <taxon>Alteromonadales</taxon>
        <taxon>Alteromonadaceae</taxon>
        <taxon>Paraglaciecola</taxon>
    </lineage>
</organism>
<gene>
    <name evidence="2" type="ORF">GARC_5158</name>
</gene>
<feature type="signal peptide" evidence="1">
    <location>
        <begin position="1"/>
        <end position="30"/>
    </location>
</feature>
<dbReference type="EMBL" id="BAEO01000068">
    <property type="protein sequence ID" value="GAC22093.1"/>
    <property type="molecule type" value="Genomic_DNA"/>
</dbReference>
<dbReference type="OrthoDB" id="6388657at2"/>
<feature type="chain" id="PRO_5003901625" description="TonB C-terminal domain-containing protein" evidence="1">
    <location>
        <begin position="31"/>
        <end position="118"/>
    </location>
</feature>
<name>K6YZA9_9ALTE</name>
<protein>
    <recommendedName>
        <fullName evidence="4">TonB C-terminal domain-containing protein</fullName>
    </recommendedName>
</protein>
<evidence type="ECO:0000256" key="1">
    <source>
        <dbReference type="SAM" id="SignalP"/>
    </source>
</evidence>
<comment type="caution">
    <text evidence="2">The sequence shown here is derived from an EMBL/GenBank/DDBJ whole genome shotgun (WGS) entry which is preliminary data.</text>
</comment>
<evidence type="ECO:0000313" key="3">
    <source>
        <dbReference type="Proteomes" id="UP000006327"/>
    </source>
</evidence>